<feature type="transmembrane region" description="Helical" evidence="6">
    <location>
        <begin position="269"/>
        <end position="287"/>
    </location>
</feature>
<dbReference type="InterPro" id="IPR037185">
    <property type="entry name" value="EmrE-like"/>
</dbReference>
<keyword evidence="4 6" id="KW-1133">Transmembrane helix</keyword>
<accession>A0A1X6ZZY7</accession>
<organism evidence="8 9">
    <name type="scientific">Roseovarius albus</name>
    <dbReference type="NCBI Taxonomy" id="1247867"/>
    <lineage>
        <taxon>Bacteria</taxon>
        <taxon>Pseudomonadati</taxon>
        <taxon>Pseudomonadota</taxon>
        <taxon>Alphaproteobacteria</taxon>
        <taxon>Rhodobacterales</taxon>
        <taxon>Roseobacteraceae</taxon>
        <taxon>Roseovarius</taxon>
    </lineage>
</organism>
<dbReference type="Pfam" id="PF00892">
    <property type="entry name" value="EamA"/>
    <property type="match status" value="2"/>
</dbReference>
<evidence type="ECO:0000313" key="9">
    <source>
        <dbReference type="Proteomes" id="UP000193061"/>
    </source>
</evidence>
<dbReference type="Gene3D" id="1.10.3730.20">
    <property type="match status" value="1"/>
</dbReference>
<feature type="transmembrane region" description="Helical" evidence="6">
    <location>
        <begin position="49"/>
        <end position="74"/>
    </location>
</feature>
<dbReference type="GO" id="GO:0016020">
    <property type="term" value="C:membrane"/>
    <property type="evidence" value="ECO:0007669"/>
    <property type="project" value="UniProtKB-SubCell"/>
</dbReference>
<feature type="transmembrane region" description="Helical" evidence="6">
    <location>
        <begin position="160"/>
        <end position="178"/>
    </location>
</feature>
<dbReference type="InterPro" id="IPR000620">
    <property type="entry name" value="EamA_dom"/>
</dbReference>
<protein>
    <submittedName>
        <fullName evidence="8">Riboflavin transporter</fullName>
    </submittedName>
</protein>
<feature type="transmembrane region" description="Helical" evidence="6">
    <location>
        <begin position="94"/>
        <end position="127"/>
    </location>
</feature>
<proteinExistence type="inferred from homology"/>
<feature type="transmembrane region" description="Helical" evidence="6">
    <location>
        <begin position="134"/>
        <end position="154"/>
    </location>
</feature>
<dbReference type="SUPFAM" id="SSF103481">
    <property type="entry name" value="Multidrug resistance efflux transporter EmrE"/>
    <property type="match status" value="2"/>
</dbReference>
<dbReference type="RefSeq" id="WP_085807089.1">
    <property type="nucleotide sequence ID" value="NZ_FWFX01000012.1"/>
</dbReference>
<evidence type="ECO:0000256" key="6">
    <source>
        <dbReference type="SAM" id="Phobius"/>
    </source>
</evidence>
<dbReference type="PANTHER" id="PTHR22911">
    <property type="entry name" value="ACYL-MALONYL CONDENSING ENZYME-RELATED"/>
    <property type="match status" value="1"/>
</dbReference>
<evidence type="ECO:0000256" key="3">
    <source>
        <dbReference type="ARBA" id="ARBA00022692"/>
    </source>
</evidence>
<evidence type="ECO:0000256" key="2">
    <source>
        <dbReference type="ARBA" id="ARBA00009853"/>
    </source>
</evidence>
<gene>
    <name evidence="8" type="primary">ribN_10</name>
    <name evidence="8" type="ORF">ROA7450_03423</name>
</gene>
<feature type="transmembrane region" description="Helical" evidence="6">
    <location>
        <begin position="190"/>
        <end position="212"/>
    </location>
</feature>
<dbReference type="OrthoDB" id="9812899at2"/>
<name>A0A1X6ZZY7_9RHOB</name>
<feature type="domain" description="EamA" evidence="7">
    <location>
        <begin position="18"/>
        <end position="150"/>
    </location>
</feature>
<feature type="transmembrane region" description="Helical" evidence="6">
    <location>
        <begin position="17"/>
        <end position="37"/>
    </location>
</feature>
<feature type="transmembrane region" description="Helical" evidence="6">
    <location>
        <begin position="236"/>
        <end position="257"/>
    </location>
</feature>
<dbReference type="EMBL" id="FWFX01000012">
    <property type="protein sequence ID" value="SLN64621.1"/>
    <property type="molecule type" value="Genomic_DNA"/>
</dbReference>
<feature type="domain" description="EamA" evidence="7">
    <location>
        <begin position="160"/>
        <end position="307"/>
    </location>
</feature>
<evidence type="ECO:0000259" key="7">
    <source>
        <dbReference type="Pfam" id="PF00892"/>
    </source>
</evidence>
<evidence type="ECO:0000256" key="5">
    <source>
        <dbReference type="ARBA" id="ARBA00023136"/>
    </source>
</evidence>
<feature type="transmembrane region" description="Helical" evidence="6">
    <location>
        <begin position="293"/>
        <end position="312"/>
    </location>
</feature>
<comment type="similarity">
    <text evidence="2">Belongs to the drug/metabolite transporter (DMT) superfamily. 10 TMS drug/metabolite exporter (DME) (TC 2.A.7.3) family.</text>
</comment>
<evidence type="ECO:0000313" key="8">
    <source>
        <dbReference type="EMBL" id="SLN64621.1"/>
    </source>
</evidence>
<keyword evidence="3 6" id="KW-0812">Transmembrane</keyword>
<keyword evidence="5 6" id="KW-0472">Membrane</keyword>
<sequence length="329" mass="35735">MTDAASNVDDTPDSRPILGITFLLIASTVFPLQDVIIKSFSGEYAVHQIVFIRGVIALPLVALLAQFDGGIFPLKLGSIWLQLLRASAAFSSYIVYYMALAAIGLAETAAITFSTPIFVTIFAMFFLGEKIGAFRWFAVMVGLAGVLVIVQPGSGVFEPAAVLALGAAISYGTSIIVTRKIGKTANGGSMTLFTIVVFIAYGAILGLVFSNIENVSPHPSLAFLYRGWIWPESGHWIYFLALGLISAIGFYCLSQAYRVAEASVVTPFEYTYLPWSILWGYVFFASLPSMSTWIGLTLIVGAGLLIVFREAVRGRKLVRRRGLGIMRQR</sequence>
<dbReference type="PANTHER" id="PTHR22911:SF6">
    <property type="entry name" value="SOLUTE CARRIER FAMILY 35 MEMBER G1"/>
    <property type="match status" value="1"/>
</dbReference>
<reference evidence="8 9" key="1">
    <citation type="submission" date="2017-03" db="EMBL/GenBank/DDBJ databases">
        <authorList>
            <person name="Afonso C.L."/>
            <person name="Miller P.J."/>
            <person name="Scott M.A."/>
            <person name="Spackman E."/>
            <person name="Goraichik I."/>
            <person name="Dimitrov K.M."/>
            <person name="Suarez D.L."/>
            <person name="Swayne D.E."/>
        </authorList>
    </citation>
    <scope>NUCLEOTIDE SEQUENCE [LARGE SCALE GENOMIC DNA]</scope>
    <source>
        <strain evidence="8 9">CECT 7450</strain>
    </source>
</reference>
<evidence type="ECO:0000256" key="4">
    <source>
        <dbReference type="ARBA" id="ARBA00022989"/>
    </source>
</evidence>
<evidence type="ECO:0000256" key="1">
    <source>
        <dbReference type="ARBA" id="ARBA00004141"/>
    </source>
</evidence>
<dbReference type="AlphaFoldDB" id="A0A1X6ZZY7"/>
<dbReference type="Proteomes" id="UP000193061">
    <property type="component" value="Unassembled WGS sequence"/>
</dbReference>
<comment type="subcellular location">
    <subcellularLocation>
        <location evidence="1">Membrane</location>
        <topology evidence="1">Multi-pass membrane protein</topology>
    </subcellularLocation>
</comment>
<keyword evidence="9" id="KW-1185">Reference proteome</keyword>